<feature type="transmembrane region" description="Helical" evidence="6">
    <location>
        <begin position="113"/>
        <end position="136"/>
    </location>
</feature>
<accession>A0ABY2RU08</accession>
<dbReference type="Proteomes" id="UP000309992">
    <property type="component" value="Unassembled WGS sequence"/>
</dbReference>
<organism evidence="8 9">
    <name type="scientific">Prauserella endophytica</name>
    <dbReference type="NCBI Taxonomy" id="1592324"/>
    <lineage>
        <taxon>Bacteria</taxon>
        <taxon>Bacillati</taxon>
        <taxon>Actinomycetota</taxon>
        <taxon>Actinomycetes</taxon>
        <taxon>Pseudonocardiales</taxon>
        <taxon>Pseudonocardiaceae</taxon>
        <taxon>Prauserella</taxon>
        <taxon>Prauserella coralliicola group</taxon>
    </lineage>
</organism>
<reference evidence="8 9" key="1">
    <citation type="journal article" date="2015" name="Antonie Van Leeuwenhoek">
        <title>Prauserella endophytica sp. nov., an endophytic actinobacterium isolated from Tamarix taklamakanensis.</title>
        <authorList>
            <person name="Liu J.M."/>
            <person name="Habden X."/>
            <person name="Guo L."/>
            <person name="Tuo L."/>
            <person name="Jiang Z.K."/>
            <person name="Liu S.W."/>
            <person name="Liu X.F."/>
            <person name="Chen L."/>
            <person name="Li R.F."/>
            <person name="Zhang Y.Q."/>
            <person name="Sun C.H."/>
        </authorList>
    </citation>
    <scope>NUCLEOTIDE SEQUENCE [LARGE SCALE GENOMIC DNA]</scope>
    <source>
        <strain evidence="8 9">CGMCC 4.7182</strain>
    </source>
</reference>
<gene>
    <name evidence="8" type="ORF">FCN18_35240</name>
</gene>
<keyword evidence="9" id="KW-1185">Reference proteome</keyword>
<dbReference type="PROSITE" id="PS00216">
    <property type="entry name" value="SUGAR_TRANSPORT_1"/>
    <property type="match status" value="1"/>
</dbReference>
<dbReference type="PANTHER" id="PTHR42718">
    <property type="entry name" value="MAJOR FACILITATOR SUPERFAMILY MULTIDRUG TRANSPORTER MFSC"/>
    <property type="match status" value="1"/>
</dbReference>
<feature type="transmembrane region" description="Helical" evidence="6">
    <location>
        <begin position="462"/>
        <end position="486"/>
    </location>
</feature>
<dbReference type="InterPro" id="IPR036259">
    <property type="entry name" value="MFS_trans_sf"/>
</dbReference>
<feature type="transmembrane region" description="Helical" evidence="6">
    <location>
        <begin position="210"/>
        <end position="232"/>
    </location>
</feature>
<dbReference type="Gene3D" id="1.20.1250.20">
    <property type="entry name" value="MFS general substrate transporter like domains"/>
    <property type="match status" value="1"/>
</dbReference>
<feature type="transmembrane region" description="Helical" evidence="6">
    <location>
        <begin position="238"/>
        <end position="255"/>
    </location>
</feature>
<sequence length="494" mass="50079">MTATPGDTEAESPAEPDSRRWVVLVLMGLALCVVVLNNSALNVAIPALMRDLRADLPAVQWIVDGYSIVFAGLLMAAGVWSDRWGRKRLTLGGLVVFAGASMLAALAREPWQLIVLRGLLGAAAAFVMPGTLSILLHVFDRKERAMAIAVWSGIAALGVALGPILGGLVVDEFGWAAVFLLNVPMVAVIVLTGVFFVRESADPASRPTDAVGAVLSVLAVGGLVFTVIEFGASGRLDALVITGAVATVLAGVAFVRRLRTAKYPLMELSLLADRRFGGAAIGNMLLFFGLAGALFVLTQRLQVQLEMSPFSAGLAVGPVAVSVLVGTALSPSLGRLVGVRATVGAGMMLSALGIGGLGLAHSYPVIVVALVAAGFGFGIATPVATSVLVSSLSDDRASSGSAVNDTMQELGWALGVAVVGALLNRVFQAGGGAETLQQAVDLAVAAPDGAAMVAQANAAFDHAAVVSLAVAGGVSAAGAVLAARLLPARLQGAP</sequence>
<evidence type="ECO:0000256" key="5">
    <source>
        <dbReference type="ARBA" id="ARBA00023136"/>
    </source>
</evidence>
<dbReference type="PRINTS" id="PR01036">
    <property type="entry name" value="TCRTETB"/>
</dbReference>
<feature type="transmembrane region" description="Helical" evidence="6">
    <location>
        <begin position="148"/>
        <end position="169"/>
    </location>
</feature>
<feature type="transmembrane region" description="Helical" evidence="6">
    <location>
        <begin position="276"/>
        <end position="298"/>
    </location>
</feature>
<dbReference type="Pfam" id="PF07690">
    <property type="entry name" value="MFS_1"/>
    <property type="match status" value="1"/>
</dbReference>
<comment type="caution">
    <text evidence="8">The sequence shown here is derived from an EMBL/GenBank/DDBJ whole genome shotgun (WGS) entry which is preliminary data.</text>
</comment>
<feature type="transmembrane region" description="Helical" evidence="6">
    <location>
        <begin position="21"/>
        <end position="41"/>
    </location>
</feature>
<keyword evidence="2" id="KW-0813">Transport</keyword>
<dbReference type="Gene3D" id="1.20.1720.10">
    <property type="entry name" value="Multidrug resistance protein D"/>
    <property type="match status" value="1"/>
</dbReference>
<evidence type="ECO:0000259" key="7">
    <source>
        <dbReference type="PROSITE" id="PS50850"/>
    </source>
</evidence>
<feature type="transmembrane region" description="Helical" evidence="6">
    <location>
        <begin position="310"/>
        <end position="329"/>
    </location>
</feature>
<dbReference type="InterPro" id="IPR011701">
    <property type="entry name" value="MFS"/>
</dbReference>
<dbReference type="InterPro" id="IPR005829">
    <property type="entry name" value="Sugar_transporter_CS"/>
</dbReference>
<dbReference type="PANTHER" id="PTHR42718:SF9">
    <property type="entry name" value="MAJOR FACILITATOR SUPERFAMILY MULTIDRUG TRANSPORTER MFSC"/>
    <property type="match status" value="1"/>
</dbReference>
<dbReference type="PROSITE" id="PS50850">
    <property type="entry name" value="MFS"/>
    <property type="match status" value="1"/>
</dbReference>
<evidence type="ECO:0000256" key="6">
    <source>
        <dbReference type="SAM" id="Phobius"/>
    </source>
</evidence>
<dbReference type="CDD" id="cd17321">
    <property type="entry name" value="MFS_MMR_MDR_like"/>
    <property type="match status" value="1"/>
</dbReference>
<feature type="transmembrane region" description="Helical" evidence="6">
    <location>
        <begin position="410"/>
        <end position="427"/>
    </location>
</feature>
<feature type="transmembrane region" description="Helical" evidence="6">
    <location>
        <begin position="89"/>
        <end position="107"/>
    </location>
</feature>
<feature type="domain" description="Major facilitator superfamily (MFS) profile" evidence="7">
    <location>
        <begin position="23"/>
        <end position="490"/>
    </location>
</feature>
<dbReference type="SUPFAM" id="SSF103473">
    <property type="entry name" value="MFS general substrate transporter"/>
    <property type="match status" value="1"/>
</dbReference>
<feature type="transmembrane region" description="Helical" evidence="6">
    <location>
        <begin position="61"/>
        <end position="80"/>
    </location>
</feature>
<comment type="subcellular location">
    <subcellularLocation>
        <location evidence="1">Cell membrane</location>
        <topology evidence="1">Multi-pass membrane protein</topology>
    </subcellularLocation>
</comment>
<name>A0ABY2RU08_9PSEU</name>
<dbReference type="InterPro" id="IPR020846">
    <property type="entry name" value="MFS_dom"/>
</dbReference>
<evidence type="ECO:0000256" key="1">
    <source>
        <dbReference type="ARBA" id="ARBA00004651"/>
    </source>
</evidence>
<evidence type="ECO:0000256" key="3">
    <source>
        <dbReference type="ARBA" id="ARBA00022692"/>
    </source>
</evidence>
<evidence type="ECO:0000256" key="2">
    <source>
        <dbReference type="ARBA" id="ARBA00022448"/>
    </source>
</evidence>
<keyword evidence="3 6" id="KW-0812">Transmembrane</keyword>
<keyword evidence="5 6" id="KW-0472">Membrane</keyword>
<evidence type="ECO:0000313" key="8">
    <source>
        <dbReference type="EMBL" id="TKG60518.1"/>
    </source>
</evidence>
<feature type="transmembrane region" description="Helical" evidence="6">
    <location>
        <begin position="175"/>
        <end position="198"/>
    </location>
</feature>
<evidence type="ECO:0000256" key="4">
    <source>
        <dbReference type="ARBA" id="ARBA00022989"/>
    </source>
</evidence>
<protein>
    <submittedName>
        <fullName evidence="8">MFS transporter</fullName>
    </submittedName>
</protein>
<feature type="transmembrane region" description="Helical" evidence="6">
    <location>
        <begin position="366"/>
        <end position="389"/>
    </location>
</feature>
<evidence type="ECO:0000313" key="9">
    <source>
        <dbReference type="Proteomes" id="UP000309992"/>
    </source>
</evidence>
<feature type="transmembrane region" description="Helical" evidence="6">
    <location>
        <begin position="341"/>
        <end position="360"/>
    </location>
</feature>
<keyword evidence="4 6" id="KW-1133">Transmembrane helix</keyword>
<dbReference type="EMBL" id="SWMS01000036">
    <property type="protein sequence ID" value="TKG60518.1"/>
    <property type="molecule type" value="Genomic_DNA"/>
</dbReference>
<proteinExistence type="predicted"/>
<dbReference type="RefSeq" id="WP_137097246.1">
    <property type="nucleotide sequence ID" value="NZ_SWMS01000036.1"/>
</dbReference>